<dbReference type="RefSeq" id="WP_312034887.1">
    <property type="nucleotide sequence ID" value="NZ_JACHOS010000015.1"/>
</dbReference>
<proteinExistence type="predicted"/>
<dbReference type="EMBL" id="JAQYXL010000001">
    <property type="protein sequence ID" value="MEN3231239.1"/>
    <property type="molecule type" value="Genomic_DNA"/>
</dbReference>
<gene>
    <name evidence="1" type="ORF">PUR21_27035</name>
</gene>
<dbReference type="Gene3D" id="3.30.450.20">
    <property type="entry name" value="PAS domain"/>
    <property type="match status" value="1"/>
</dbReference>
<evidence type="ECO:0000313" key="2">
    <source>
        <dbReference type="Proteomes" id="UP001404845"/>
    </source>
</evidence>
<reference evidence="1 2" key="1">
    <citation type="journal article" date="2023" name="PLoS ONE">
        <title>Complete genome assembly of Hawai'i environmental nontuberculous mycobacteria reveals unexpected co-isolation with methylobacteria.</title>
        <authorList>
            <person name="Hendrix J."/>
            <person name="Epperson L.E."/>
            <person name="Tong E.I."/>
            <person name="Chan Y.L."/>
            <person name="Hasan N.A."/>
            <person name="Dawrs S.N."/>
            <person name="Norton G.J."/>
            <person name="Virdi R."/>
            <person name="Crooks J.L."/>
            <person name="Chan E.D."/>
            <person name="Honda J.R."/>
            <person name="Strong M."/>
        </authorList>
    </citation>
    <scope>NUCLEOTIDE SEQUENCE [LARGE SCALE GENOMIC DNA]</scope>
    <source>
        <strain evidence="1 2">NJH_HI01</strain>
    </source>
</reference>
<accession>A0ABU9ZIH4</accession>
<name>A0ABU9ZIH4_9HYPH</name>
<protein>
    <submittedName>
        <fullName evidence="1">Uncharacterized protein</fullName>
    </submittedName>
</protein>
<organism evidence="1 2">
    <name type="scientific">Methylorubrum rhodesianum</name>
    <dbReference type="NCBI Taxonomy" id="29427"/>
    <lineage>
        <taxon>Bacteria</taxon>
        <taxon>Pseudomonadati</taxon>
        <taxon>Pseudomonadota</taxon>
        <taxon>Alphaproteobacteria</taxon>
        <taxon>Hyphomicrobiales</taxon>
        <taxon>Methylobacteriaceae</taxon>
        <taxon>Methylorubrum</taxon>
    </lineage>
</organism>
<dbReference type="Proteomes" id="UP001404845">
    <property type="component" value="Unassembled WGS sequence"/>
</dbReference>
<sequence>MKRRRSDTRLGTAPVLVRTLGKSESVGAWEWDPETGFFLLDEGAAELMAGDARLAGRPLRSEQATAGLDTSEATRFLGQVARAAEQDDDVSIDLWVASSSGPARQIRCRGRIHRDARRHPTRGEGTLLEGAESGGETRTLRELKSADSAEAIDEAAELLIAARRAIDASGSPRLRQLVDVLLMEVAREIASRSCSAEPQPH</sequence>
<evidence type="ECO:0000313" key="1">
    <source>
        <dbReference type="EMBL" id="MEN3231239.1"/>
    </source>
</evidence>
<comment type="caution">
    <text evidence="1">The sequence shown here is derived from an EMBL/GenBank/DDBJ whole genome shotgun (WGS) entry which is preliminary data.</text>
</comment>
<keyword evidence="2" id="KW-1185">Reference proteome</keyword>